<protein>
    <recommendedName>
        <fullName evidence="5">Mechanosensitive ion channel MscS domain-containing protein</fullName>
    </recommendedName>
</protein>
<keyword evidence="7" id="KW-1185">Reference proteome</keyword>
<dbReference type="GO" id="GO:0016020">
    <property type="term" value="C:membrane"/>
    <property type="evidence" value="ECO:0007669"/>
    <property type="project" value="UniProtKB-SubCell"/>
</dbReference>
<comment type="caution">
    <text evidence="6">The sequence shown here is derived from an EMBL/GenBank/DDBJ whole genome shotgun (WGS) entry which is preliminary data.</text>
</comment>
<dbReference type="Proteomes" id="UP000185944">
    <property type="component" value="Unassembled WGS sequence"/>
</dbReference>
<dbReference type="InterPro" id="IPR006685">
    <property type="entry name" value="MscS_channel_2nd"/>
</dbReference>
<evidence type="ECO:0000256" key="3">
    <source>
        <dbReference type="ARBA" id="ARBA00022989"/>
    </source>
</evidence>
<dbReference type="SUPFAM" id="SSF50182">
    <property type="entry name" value="Sm-like ribonucleoproteins"/>
    <property type="match status" value="1"/>
</dbReference>
<dbReference type="GO" id="GO:0055085">
    <property type="term" value="P:transmembrane transport"/>
    <property type="evidence" value="ECO:0007669"/>
    <property type="project" value="InterPro"/>
</dbReference>
<keyword evidence="3" id="KW-1133">Transmembrane helix</keyword>
<comment type="subcellular location">
    <subcellularLocation>
        <location evidence="1">Membrane</location>
    </subcellularLocation>
</comment>
<dbReference type="AlphaFoldDB" id="A0A177EJ28"/>
<dbReference type="VEuPathDB" id="MicrosporidiaDB:NEDG_00440"/>
<sequence>MKRILERLSLRVPSALTAVATASVLSYTANSSVLSSYRPVLNDLAKSASFMMYAPFSVGDSVTIASCSGRVADISLRYVVLESKEFVTYIPTFTIYNTIVKKHRQTQHT</sequence>
<organism evidence="6 7">
    <name type="scientific">Nematocida displodere</name>
    <dbReference type="NCBI Taxonomy" id="1805483"/>
    <lineage>
        <taxon>Eukaryota</taxon>
        <taxon>Fungi</taxon>
        <taxon>Fungi incertae sedis</taxon>
        <taxon>Microsporidia</taxon>
        <taxon>Nematocida</taxon>
    </lineage>
</organism>
<keyword evidence="4" id="KW-0472">Membrane</keyword>
<evidence type="ECO:0000256" key="1">
    <source>
        <dbReference type="ARBA" id="ARBA00004370"/>
    </source>
</evidence>
<dbReference type="OrthoDB" id="2187336at2759"/>
<accession>A0A177EJ28</accession>
<dbReference type="EMBL" id="LTDL01000014">
    <property type="protein sequence ID" value="OAG31965.1"/>
    <property type="molecule type" value="Genomic_DNA"/>
</dbReference>
<evidence type="ECO:0000259" key="5">
    <source>
        <dbReference type="Pfam" id="PF00924"/>
    </source>
</evidence>
<evidence type="ECO:0000313" key="6">
    <source>
        <dbReference type="EMBL" id="OAG31965.1"/>
    </source>
</evidence>
<dbReference type="Pfam" id="PF00924">
    <property type="entry name" value="MS_channel_2nd"/>
    <property type="match status" value="1"/>
</dbReference>
<gene>
    <name evidence="6" type="ORF">NEDG_00440</name>
</gene>
<evidence type="ECO:0000256" key="4">
    <source>
        <dbReference type="ARBA" id="ARBA00023136"/>
    </source>
</evidence>
<evidence type="ECO:0000256" key="2">
    <source>
        <dbReference type="ARBA" id="ARBA00022692"/>
    </source>
</evidence>
<name>A0A177EJ28_9MICR</name>
<proteinExistence type="predicted"/>
<dbReference type="RefSeq" id="XP_067545566.1">
    <property type="nucleotide sequence ID" value="XM_067687858.1"/>
</dbReference>
<dbReference type="GeneID" id="93646790"/>
<reference evidence="6 7" key="1">
    <citation type="submission" date="2016-02" db="EMBL/GenBank/DDBJ databases">
        <title>Discovery of a natural microsporidian pathogen with a broad tissue tropism in Caenorhabditis elegans.</title>
        <authorList>
            <person name="Luallen R.J."/>
            <person name="Reinke A.W."/>
            <person name="Tong L."/>
            <person name="Botts M.R."/>
            <person name="Felix M.-A."/>
            <person name="Troemel E.R."/>
        </authorList>
    </citation>
    <scope>NUCLEOTIDE SEQUENCE [LARGE SCALE GENOMIC DNA]</scope>
    <source>
        <strain evidence="6 7">JUm2807</strain>
    </source>
</reference>
<evidence type="ECO:0000313" key="7">
    <source>
        <dbReference type="Proteomes" id="UP000185944"/>
    </source>
</evidence>
<keyword evidence="2" id="KW-0812">Transmembrane</keyword>
<dbReference type="InterPro" id="IPR023408">
    <property type="entry name" value="MscS_beta-dom_sf"/>
</dbReference>
<feature type="domain" description="Mechanosensitive ion channel MscS" evidence="5">
    <location>
        <begin position="41"/>
        <end position="98"/>
    </location>
</feature>
<dbReference type="Gene3D" id="2.30.30.60">
    <property type="match status" value="1"/>
</dbReference>
<dbReference type="InterPro" id="IPR010920">
    <property type="entry name" value="LSM_dom_sf"/>
</dbReference>